<sequence length="501" mass="56125">MNVWNERLSTWHAERKRTASRLIKMVALFCVWLALVMLARPVVAQERTAKPNFVIVFADDLGYSDIGCFGAKQIRTPNLDQMAQEGMRLTHFYAQTVCGPSRAALMTGCYPLRTAKRANDQKSVHPFLHSKEITIAEVLKDQGYATGCFGKWDLAGHKQAGYDVSLMPNRQGFDEYFGTPSSNDSIVNLVQNDKVVEPKADMATLTQRFTNHALSFIREHKDEPFFVYLPHTMPHIRLAASKDFAGKSSRGLYGDVVEELDDNVGRILKLLTELDLQDETYVIFTSDNGPWYLDGHARLSKQRDKGGSHGGDADPLRGHKTSSWEGGVRVPTVVWAPGRVEAGTTSSKMAATIDLLPTLARLAGGEQPSDRIIDGNDISDLIHGKQSAVTRDTFYYYVHTQLMAVRKGRWKLHLQRSQNTMKNWDVFQKQADVVDLSSAKLFDLESDPGEQSDLAAKHPAVVKELSELAESARRDIGDFDRIGEGARFFDPQPRRTDIRKP</sequence>
<gene>
    <name evidence="5" type="primary">atsA_53</name>
    <name evidence="5" type="ORF">SV7mr_38810</name>
</gene>
<dbReference type="EC" id="3.1.6.1" evidence="5"/>
<evidence type="ECO:0000256" key="2">
    <source>
        <dbReference type="ARBA" id="ARBA00022801"/>
    </source>
</evidence>
<dbReference type="InterPro" id="IPR017850">
    <property type="entry name" value="Alkaline_phosphatase_core_sf"/>
</dbReference>
<dbReference type="Pfam" id="PF14707">
    <property type="entry name" value="Sulfatase_C"/>
    <property type="match status" value="1"/>
</dbReference>
<dbReference type="AlphaFoldDB" id="A0A517SYY2"/>
<keyword evidence="6" id="KW-1185">Reference proteome</keyword>
<dbReference type="RefSeq" id="WP_419187565.1">
    <property type="nucleotide sequence ID" value="NZ_CP036272.1"/>
</dbReference>
<feature type="compositionally biased region" description="Basic and acidic residues" evidence="3">
    <location>
        <begin position="302"/>
        <end position="317"/>
    </location>
</feature>
<dbReference type="CDD" id="cd16026">
    <property type="entry name" value="GALNS_like"/>
    <property type="match status" value="1"/>
</dbReference>
<keyword evidence="2 5" id="KW-0378">Hydrolase</keyword>
<feature type="region of interest" description="Disordered" evidence="3">
    <location>
        <begin position="302"/>
        <end position="322"/>
    </location>
</feature>
<dbReference type="InterPro" id="IPR000917">
    <property type="entry name" value="Sulfatase_N"/>
</dbReference>
<protein>
    <submittedName>
        <fullName evidence="5">Arylsulfatase</fullName>
        <ecNumber evidence="5">3.1.6.1</ecNumber>
    </submittedName>
</protein>
<dbReference type="Gene3D" id="3.40.720.10">
    <property type="entry name" value="Alkaline Phosphatase, subunit A"/>
    <property type="match status" value="1"/>
</dbReference>
<dbReference type="PANTHER" id="PTHR42693">
    <property type="entry name" value="ARYLSULFATASE FAMILY MEMBER"/>
    <property type="match status" value="1"/>
</dbReference>
<dbReference type="EMBL" id="CP036272">
    <property type="protein sequence ID" value="QDT61346.1"/>
    <property type="molecule type" value="Genomic_DNA"/>
</dbReference>
<dbReference type="InterPro" id="IPR050738">
    <property type="entry name" value="Sulfatase"/>
</dbReference>
<dbReference type="Proteomes" id="UP000315003">
    <property type="component" value="Chromosome"/>
</dbReference>
<evidence type="ECO:0000259" key="4">
    <source>
        <dbReference type="Pfam" id="PF00884"/>
    </source>
</evidence>
<feature type="domain" description="Sulfatase N-terminal" evidence="4">
    <location>
        <begin position="51"/>
        <end position="364"/>
    </location>
</feature>
<dbReference type="Pfam" id="PF00884">
    <property type="entry name" value="Sulfatase"/>
    <property type="match status" value="1"/>
</dbReference>
<evidence type="ECO:0000313" key="5">
    <source>
        <dbReference type="EMBL" id="QDT61346.1"/>
    </source>
</evidence>
<name>A0A517SYY2_9BACT</name>
<reference evidence="5 6" key="1">
    <citation type="submission" date="2019-02" db="EMBL/GenBank/DDBJ databases">
        <title>Deep-cultivation of Planctomycetes and their phenomic and genomic characterization uncovers novel biology.</title>
        <authorList>
            <person name="Wiegand S."/>
            <person name="Jogler M."/>
            <person name="Boedeker C."/>
            <person name="Pinto D."/>
            <person name="Vollmers J."/>
            <person name="Rivas-Marin E."/>
            <person name="Kohn T."/>
            <person name="Peeters S.H."/>
            <person name="Heuer A."/>
            <person name="Rast P."/>
            <person name="Oberbeckmann S."/>
            <person name="Bunk B."/>
            <person name="Jeske O."/>
            <person name="Meyerdierks A."/>
            <person name="Storesund J.E."/>
            <person name="Kallscheuer N."/>
            <person name="Luecker S."/>
            <person name="Lage O.M."/>
            <person name="Pohl T."/>
            <person name="Merkel B.J."/>
            <person name="Hornburger P."/>
            <person name="Mueller R.-W."/>
            <person name="Bruemmer F."/>
            <person name="Labrenz M."/>
            <person name="Spormann A.M."/>
            <person name="Op den Camp H."/>
            <person name="Overmann J."/>
            <person name="Amann R."/>
            <person name="Jetten M.S.M."/>
            <person name="Mascher T."/>
            <person name="Medema M.H."/>
            <person name="Devos D.P."/>
            <person name="Kaster A.-K."/>
            <person name="Ovreas L."/>
            <person name="Rohde M."/>
            <person name="Galperin M.Y."/>
            <person name="Jogler C."/>
        </authorList>
    </citation>
    <scope>NUCLEOTIDE SEQUENCE [LARGE SCALE GENOMIC DNA]</scope>
    <source>
        <strain evidence="5 6">SV_7m_r</strain>
    </source>
</reference>
<comment type="similarity">
    <text evidence="1">Belongs to the sulfatase family.</text>
</comment>
<proteinExistence type="inferred from homology"/>
<organism evidence="5 6">
    <name type="scientific">Stieleria bergensis</name>
    <dbReference type="NCBI Taxonomy" id="2528025"/>
    <lineage>
        <taxon>Bacteria</taxon>
        <taxon>Pseudomonadati</taxon>
        <taxon>Planctomycetota</taxon>
        <taxon>Planctomycetia</taxon>
        <taxon>Pirellulales</taxon>
        <taxon>Pirellulaceae</taxon>
        <taxon>Stieleria</taxon>
    </lineage>
</organism>
<dbReference type="GO" id="GO:0004065">
    <property type="term" value="F:arylsulfatase activity"/>
    <property type="evidence" value="ECO:0007669"/>
    <property type="project" value="UniProtKB-EC"/>
</dbReference>
<dbReference type="SUPFAM" id="SSF53649">
    <property type="entry name" value="Alkaline phosphatase-like"/>
    <property type="match status" value="1"/>
</dbReference>
<dbReference type="Gene3D" id="3.30.1120.10">
    <property type="match status" value="1"/>
</dbReference>
<accession>A0A517SYY2</accession>
<evidence type="ECO:0000313" key="6">
    <source>
        <dbReference type="Proteomes" id="UP000315003"/>
    </source>
</evidence>
<evidence type="ECO:0000256" key="1">
    <source>
        <dbReference type="ARBA" id="ARBA00008779"/>
    </source>
</evidence>
<evidence type="ECO:0000256" key="3">
    <source>
        <dbReference type="SAM" id="MobiDB-lite"/>
    </source>
</evidence>
<dbReference type="PANTHER" id="PTHR42693:SF53">
    <property type="entry name" value="ENDO-4-O-SULFATASE"/>
    <property type="match status" value="1"/>
</dbReference>